<protein>
    <submittedName>
        <fullName evidence="2">Nucleotidyltransferase-like protein</fullName>
    </submittedName>
</protein>
<evidence type="ECO:0000313" key="2">
    <source>
        <dbReference type="EMBL" id="TVZ64897.1"/>
    </source>
</evidence>
<dbReference type="SUPFAM" id="SSF81301">
    <property type="entry name" value="Nucleotidyltransferase"/>
    <property type="match status" value="1"/>
</dbReference>
<comment type="caution">
    <text evidence="2">The sequence shown here is derived from an EMBL/GenBank/DDBJ whole genome shotgun (WGS) entry which is preliminary data.</text>
</comment>
<dbReference type="AlphaFoldDB" id="A0A559SRB1"/>
<reference evidence="2 3" key="1">
    <citation type="submission" date="2019-06" db="EMBL/GenBank/DDBJ databases">
        <title>Pac Bio to generate improved reference genome sequences for organisms with transposon mutant libraries (support for FEBA project).</title>
        <authorList>
            <person name="Blow M."/>
        </authorList>
    </citation>
    <scope>NUCLEOTIDE SEQUENCE [LARGE SCALE GENOMIC DNA]</scope>
    <source>
        <strain evidence="2 3">USDA 1844</strain>
    </source>
</reference>
<evidence type="ECO:0000313" key="3">
    <source>
        <dbReference type="Proteomes" id="UP000319824"/>
    </source>
</evidence>
<keyword evidence="2" id="KW-0808">Transferase</keyword>
<dbReference type="EMBL" id="VISO01000003">
    <property type="protein sequence ID" value="TVZ64897.1"/>
    <property type="molecule type" value="Genomic_DNA"/>
</dbReference>
<proteinExistence type="predicted"/>
<accession>A0A559SRB1</accession>
<evidence type="ECO:0000259" key="1">
    <source>
        <dbReference type="Pfam" id="PF01909"/>
    </source>
</evidence>
<dbReference type="InterPro" id="IPR002934">
    <property type="entry name" value="Polymerase_NTP_transf_dom"/>
</dbReference>
<name>A0A559SRB1_9HYPH</name>
<dbReference type="GO" id="GO:0016779">
    <property type="term" value="F:nucleotidyltransferase activity"/>
    <property type="evidence" value="ECO:0007669"/>
    <property type="project" value="InterPro"/>
</dbReference>
<dbReference type="RefSeq" id="WP_051154499.1">
    <property type="nucleotide sequence ID" value="NZ_ATTQ01000010.1"/>
</dbReference>
<dbReference type="Gene3D" id="3.30.460.10">
    <property type="entry name" value="Beta Polymerase, domain 2"/>
    <property type="match status" value="1"/>
</dbReference>
<organism evidence="2 3">
    <name type="scientific">Rhizobium mongolense USDA 1844</name>
    <dbReference type="NCBI Taxonomy" id="1079460"/>
    <lineage>
        <taxon>Bacteria</taxon>
        <taxon>Pseudomonadati</taxon>
        <taxon>Pseudomonadota</taxon>
        <taxon>Alphaproteobacteria</taxon>
        <taxon>Hyphomicrobiales</taxon>
        <taxon>Rhizobiaceae</taxon>
        <taxon>Rhizobium/Agrobacterium group</taxon>
        <taxon>Rhizobium</taxon>
    </lineage>
</organism>
<gene>
    <name evidence="2" type="ORF">BCL32_5174</name>
</gene>
<sequence length="79" mass="8470">MQDAEIKSPPRQTSFAKRNEAIERLKRRADAIRALGATSLYLFGSVAREETGPASDLDFIDSIRQAASAPSVSSASNSS</sequence>
<dbReference type="InterPro" id="IPR043519">
    <property type="entry name" value="NT_sf"/>
</dbReference>
<dbReference type="Proteomes" id="UP000319824">
    <property type="component" value="Unassembled WGS sequence"/>
</dbReference>
<dbReference type="Pfam" id="PF01909">
    <property type="entry name" value="NTP_transf_2"/>
    <property type="match status" value="1"/>
</dbReference>
<dbReference type="CDD" id="cd05403">
    <property type="entry name" value="NT_KNTase_like"/>
    <property type="match status" value="1"/>
</dbReference>
<feature type="domain" description="Polymerase nucleotidyl transferase" evidence="1">
    <location>
        <begin position="34"/>
        <end position="59"/>
    </location>
</feature>